<protein>
    <recommendedName>
        <fullName evidence="3">WXG100 family type VII secretion target</fullName>
    </recommendedName>
</protein>
<sequence>MNRVERPERYAGPAGVAPDFRRAMRQMEMLRQEVHSDLGRQVQSWDFDAVTASSMQAYEQLLRTWQDSLQAMAGIIRALDEDQHRP</sequence>
<evidence type="ECO:0008006" key="3">
    <source>
        <dbReference type="Google" id="ProtNLM"/>
    </source>
</evidence>
<evidence type="ECO:0000313" key="2">
    <source>
        <dbReference type="Proteomes" id="UP001442841"/>
    </source>
</evidence>
<dbReference type="RefSeq" id="WP_425307812.1">
    <property type="nucleotide sequence ID" value="NZ_CP154795.1"/>
</dbReference>
<dbReference type="Proteomes" id="UP001442841">
    <property type="component" value="Chromosome"/>
</dbReference>
<organism evidence="1 2">
    <name type="scientific">Ammonicoccus fulvus</name>
    <dbReference type="NCBI Taxonomy" id="3138240"/>
    <lineage>
        <taxon>Bacteria</taxon>
        <taxon>Bacillati</taxon>
        <taxon>Actinomycetota</taxon>
        <taxon>Actinomycetes</taxon>
        <taxon>Propionibacteriales</taxon>
        <taxon>Propionibacteriaceae</taxon>
        <taxon>Ammonicoccus</taxon>
    </lineage>
</organism>
<gene>
    <name evidence="1" type="ORF">AADG42_03350</name>
</gene>
<reference evidence="1 2" key="1">
    <citation type="submission" date="2024-04" db="EMBL/GenBank/DDBJ databases">
        <title>Isolation of an actinomycete strain from pig manure.</title>
        <authorList>
            <person name="Gong T."/>
            <person name="Yu Z."/>
            <person name="An M."/>
            <person name="Wei C."/>
            <person name="Yang W."/>
            <person name="Liu L."/>
        </authorList>
    </citation>
    <scope>NUCLEOTIDE SEQUENCE [LARGE SCALE GENOMIC DNA]</scope>
    <source>
        <strain evidence="1 2">ZF39</strain>
    </source>
</reference>
<accession>A0ABZ3FK26</accession>
<evidence type="ECO:0000313" key="1">
    <source>
        <dbReference type="EMBL" id="XAN06382.1"/>
    </source>
</evidence>
<name>A0ABZ3FK26_9ACTN</name>
<dbReference type="EMBL" id="CP154795">
    <property type="protein sequence ID" value="XAN06382.1"/>
    <property type="molecule type" value="Genomic_DNA"/>
</dbReference>
<proteinExistence type="predicted"/>
<keyword evidence="2" id="KW-1185">Reference proteome</keyword>